<keyword evidence="3" id="KW-1185">Reference proteome</keyword>
<feature type="domain" description="Retrovirus-related Pol polyprotein from transposon TNT 1-94-like beta-barrel" evidence="1">
    <location>
        <begin position="184"/>
        <end position="207"/>
    </location>
</feature>
<feature type="non-terminal residue" evidence="2">
    <location>
        <position position="213"/>
    </location>
</feature>
<name>A0A314L4N1_NICAT</name>
<organism evidence="2 3">
    <name type="scientific">Nicotiana attenuata</name>
    <name type="common">Coyote tobacco</name>
    <dbReference type="NCBI Taxonomy" id="49451"/>
    <lineage>
        <taxon>Eukaryota</taxon>
        <taxon>Viridiplantae</taxon>
        <taxon>Streptophyta</taxon>
        <taxon>Embryophyta</taxon>
        <taxon>Tracheophyta</taxon>
        <taxon>Spermatophyta</taxon>
        <taxon>Magnoliopsida</taxon>
        <taxon>eudicotyledons</taxon>
        <taxon>Gunneridae</taxon>
        <taxon>Pentapetalae</taxon>
        <taxon>asterids</taxon>
        <taxon>lamiids</taxon>
        <taxon>Solanales</taxon>
        <taxon>Solanaceae</taxon>
        <taxon>Nicotianoideae</taxon>
        <taxon>Nicotianeae</taxon>
        <taxon>Nicotiana</taxon>
    </lineage>
</organism>
<dbReference type="PANTHER" id="PTHR34222:SF33">
    <property type="entry name" value="RETROTRANSPOSON GAG DOMAIN-CONTAINING PROTEIN"/>
    <property type="match status" value="1"/>
</dbReference>
<dbReference type="Proteomes" id="UP000187609">
    <property type="component" value="Unassembled WGS sequence"/>
</dbReference>
<protein>
    <recommendedName>
        <fullName evidence="1">Retrovirus-related Pol polyprotein from transposon TNT 1-94-like beta-barrel domain-containing protein</fullName>
    </recommendedName>
</protein>
<proteinExistence type="predicted"/>
<dbReference type="Pfam" id="PF22936">
    <property type="entry name" value="Pol_BBD"/>
    <property type="match status" value="1"/>
</dbReference>
<dbReference type="InterPro" id="IPR054722">
    <property type="entry name" value="PolX-like_BBD"/>
</dbReference>
<sequence>ILLSSPLPSIGHAYSLVIQDEKQREIHATPAYPGETASFIAANQGTGGRRINDYKTQKTGFDARKNTSICSYCKKPGHTIDKCYRIHGFPTDFKFTKQRKNQGIPQANNAFTMEEEGGKGAENVSEINALTQENVTQLLQLLQQVKLNQQSAGTSDASASVNCAGISKFFNSYACFMNIDNESWIIDSGATEHMTFNKSFFSNFRTLPKPLMV</sequence>
<comment type="caution">
    <text evidence="2">The sequence shown here is derived from an EMBL/GenBank/DDBJ whole genome shotgun (WGS) entry which is preliminary data.</text>
</comment>
<evidence type="ECO:0000313" key="3">
    <source>
        <dbReference type="Proteomes" id="UP000187609"/>
    </source>
</evidence>
<evidence type="ECO:0000259" key="1">
    <source>
        <dbReference type="Pfam" id="PF22936"/>
    </source>
</evidence>
<evidence type="ECO:0000313" key="2">
    <source>
        <dbReference type="EMBL" id="OIT36445.1"/>
    </source>
</evidence>
<dbReference type="Gramene" id="OIT36445">
    <property type="protein sequence ID" value="OIT36445"/>
    <property type="gene ID" value="A4A49_63674"/>
</dbReference>
<accession>A0A314L4N1</accession>
<dbReference type="EMBL" id="MJEQ01000432">
    <property type="protein sequence ID" value="OIT36445.1"/>
    <property type="molecule type" value="Genomic_DNA"/>
</dbReference>
<dbReference type="AlphaFoldDB" id="A0A314L4N1"/>
<feature type="non-terminal residue" evidence="2">
    <location>
        <position position="1"/>
    </location>
</feature>
<dbReference type="PANTHER" id="PTHR34222">
    <property type="entry name" value="GAG_PRE-INTEGRS DOMAIN-CONTAINING PROTEIN"/>
    <property type="match status" value="1"/>
</dbReference>
<gene>
    <name evidence="2" type="ORF">A4A49_63674</name>
</gene>
<reference evidence="2" key="1">
    <citation type="submission" date="2016-11" db="EMBL/GenBank/DDBJ databases">
        <title>The genome of Nicotiana attenuata.</title>
        <authorList>
            <person name="Xu S."/>
            <person name="Brockmoeller T."/>
            <person name="Gaquerel E."/>
            <person name="Navarro A."/>
            <person name="Kuhl H."/>
            <person name="Gase K."/>
            <person name="Ling Z."/>
            <person name="Zhou W."/>
            <person name="Kreitzer C."/>
            <person name="Stanke M."/>
            <person name="Tang H."/>
            <person name="Lyons E."/>
            <person name="Pandey P."/>
            <person name="Pandey S.P."/>
            <person name="Timmermann B."/>
            <person name="Baldwin I.T."/>
        </authorList>
    </citation>
    <scope>NUCLEOTIDE SEQUENCE [LARGE SCALE GENOMIC DNA]</scope>
    <source>
        <strain evidence="2">UT</strain>
    </source>
</reference>